<evidence type="ECO:0000259" key="2">
    <source>
        <dbReference type="Pfam" id="PF05970"/>
    </source>
</evidence>
<comment type="cofactor">
    <cofactor evidence="1">
        <name>Mg(2+)</name>
        <dbReference type="ChEBI" id="CHEBI:18420"/>
    </cofactor>
</comment>
<keyword evidence="3" id="KW-1185">Reference proteome</keyword>
<reference evidence="4" key="1">
    <citation type="submission" date="2020-12" db="UniProtKB">
        <authorList>
            <consortium name="WormBaseParasite"/>
        </authorList>
    </citation>
    <scope>IDENTIFICATION</scope>
    <source>
        <strain evidence="4">MHco3</strain>
    </source>
</reference>
<dbReference type="GO" id="GO:0006281">
    <property type="term" value="P:DNA repair"/>
    <property type="evidence" value="ECO:0007669"/>
    <property type="project" value="UniProtKB-KW"/>
</dbReference>
<dbReference type="PANTHER" id="PTHR10492:SF57">
    <property type="entry name" value="ATP-DEPENDENT DNA HELICASE"/>
    <property type="match status" value="1"/>
</dbReference>
<protein>
    <recommendedName>
        <fullName evidence="1">ATP-dependent DNA helicase</fullName>
        <ecNumber evidence="1">5.6.2.3</ecNumber>
    </recommendedName>
</protein>
<comment type="catalytic activity">
    <reaction evidence="1">
        <text>ATP + H2O = ADP + phosphate + H(+)</text>
        <dbReference type="Rhea" id="RHEA:13065"/>
        <dbReference type="ChEBI" id="CHEBI:15377"/>
        <dbReference type="ChEBI" id="CHEBI:15378"/>
        <dbReference type="ChEBI" id="CHEBI:30616"/>
        <dbReference type="ChEBI" id="CHEBI:43474"/>
        <dbReference type="ChEBI" id="CHEBI:456216"/>
        <dbReference type="EC" id="5.6.2.3"/>
    </reaction>
</comment>
<keyword evidence="1" id="KW-0234">DNA repair</keyword>
<evidence type="ECO:0000313" key="4">
    <source>
        <dbReference type="WBParaSite" id="HCON_00076480-00001"/>
    </source>
</evidence>
<dbReference type="Proteomes" id="UP000025227">
    <property type="component" value="Unplaced"/>
</dbReference>
<dbReference type="Pfam" id="PF05970">
    <property type="entry name" value="PIF1"/>
    <property type="match status" value="1"/>
</dbReference>
<dbReference type="InterPro" id="IPR010285">
    <property type="entry name" value="DNA_helicase_pif1-like_DEAD"/>
</dbReference>
<comment type="similarity">
    <text evidence="1">Belongs to the helicase family.</text>
</comment>
<dbReference type="GO" id="GO:0006310">
    <property type="term" value="P:DNA recombination"/>
    <property type="evidence" value="ECO:0007669"/>
    <property type="project" value="UniProtKB-KW"/>
</dbReference>
<dbReference type="GO" id="GO:0000723">
    <property type="term" value="P:telomere maintenance"/>
    <property type="evidence" value="ECO:0007669"/>
    <property type="project" value="InterPro"/>
</dbReference>
<dbReference type="PANTHER" id="PTHR10492">
    <property type="match status" value="1"/>
</dbReference>
<accession>A0A7I4YC91</accession>
<keyword evidence="1" id="KW-0233">DNA recombination</keyword>
<dbReference type="EC" id="5.6.2.3" evidence="1"/>
<dbReference type="GO" id="GO:0005524">
    <property type="term" value="F:ATP binding"/>
    <property type="evidence" value="ECO:0007669"/>
    <property type="project" value="UniProtKB-KW"/>
</dbReference>
<sequence length="166" mass="18498">MSGDFFYQGIEREHTMAHANLDVLTAKAALEADDNLLKDIMQNSEEGKMMIIGGDFHQVLLVIEHGGRQDSVEACVNESALWSLFTIHHLDVNMRTGDAGNDWHERPLEIGNGDCIGADECVQVPEEMMCFSDIVTEIFVATLDSDRSPNCTSVPSFDRRMITYSV</sequence>
<proteinExistence type="inferred from homology"/>
<keyword evidence="1" id="KW-0378">Hydrolase</keyword>
<keyword evidence="1" id="KW-0347">Helicase</keyword>
<dbReference type="OrthoDB" id="5869574at2759"/>
<name>A0A7I4YC91_HAECO</name>
<evidence type="ECO:0000313" key="3">
    <source>
        <dbReference type="Proteomes" id="UP000025227"/>
    </source>
</evidence>
<keyword evidence="1" id="KW-0067">ATP-binding</keyword>
<dbReference type="GO" id="GO:0016787">
    <property type="term" value="F:hydrolase activity"/>
    <property type="evidence" value="ECO:0007669"/>
    <property type="project" value="UniProtKB-KW"/>
</dbReference>
<dbReference type="GO" id="GO:0043139">
    <property type="term" value="F:5'-3' DNA helicase activity"/>
    <property type="evidence" value="ECO:0007669"/>
    <property type="project" value="UniProtKB-EC"/>
</dbReference>
<keyword evidence="1" id="KW-0547">Nucleotide-binding</keyword>
<feature type="domain" description="DNA helicase Pif1-like DEAD-box helicase" evidence="2">
    <location>
        <begin position="25"/>
        <end position="104"/>
    </location>
</feature>
<organism evidence="3 4">
    <name type="scientific">Haemonchus contortus</name>
    <name type="common">Barber pole worm</name>
    <dbReference type="NCBI Taxonomy" id="6289"/>
    <lineage>
        <taxon>Eukaryota</taxon>
        <taxon>Metazoa</taxon>
        <taxon>Ecdysozoa</taxon>
        <taxon>Nematoda</taxon>
        <taxon>Chromadorea</taxon>
        <taxon>Rhabditida</taxon>
        <taxon>Rhabditina</taxon>
        <taxon>Rhabditomorpha</taxon>
        <taxon>Strongyloidea</taxon>
        <taxon>Trichostrongylidae</taxon>
        <taxon>Haemonchus</taxon>
    </lineage>
</organism>
<dbReference type="WBParaSite" id="HCON_00076480-00001">
    <property type="protein sequence ID" value="HCON_00076480-00001"/>
    <property type="gene ID" value="HCON_00076480"/>
</dbReference>
<evidence type="ECO:0000256" key="1">
    <source>
        <dbReference type="RuleBase" id="RU363044"/>
    </source>
</evidence>
<keyword evidence="1" id="KW-0227">DNA damage</keyword>
<dbReference type="AlphaFoldDB" id="A0A7I4YC91"/>